<dbReference type="InterPro" id="IPR027417">
    <property type="entry name" value="P-loop_NTPase"/>
</dbReference>
<dbReference type="GO" id="GO:0052381">
    <property type="term" value="F:tRNA dimethylallyltransferase activity"/>
    <property type="evidence" value="ECO:0007669"/>
    <property type="project" value="UniProtKB-UniRule"/>
</dbReference>
<dbReference type="HAMAP" id="MF_00185">
    <property type="entry name" value="IPP_trans"/>
    <property type="match status" value="1"/>
</dbReference>
<evidence type="ECO:0000256" key="10">
    <source>
        <dbReference type="HAMAP-Rule" id="MF_00185"/>
    </source>
</evidence>
<dbReference type="EMBL" id="JABFRW010000094">
    <property type="protein sequence ID" value="NOT34111.1"/>
    <property type="molecule type" value="Genomic_DNA"/>
</dbReference>
<feature type="region of interest" description="Interaction with substrate tRNA" evidence="10">
    <location>
        <begin position="39"/>
        <end position="42"/>
    </location>
</feature>
<evidence type="ECO:0000256" key="7">
    <source>
        <dbReference type="ARBA" id="ARBA00022840"/>
    </source>
</evidence>
<comment type="subunit">
    <text evidence="10">Monomer.</text>
</comment>
<evidence type="ECO:0000256" key="13">
    <source>
        <dbReference type="RuleBase" id="RU003785"/>
    </source>
</evidence>
<keyword evidence="7 10" id="KW-0067">ATP-binding</keyword>
<dbReference type="Proteomes" id="UP000580839">
    <property type="component" value="Unassembled WGS sequence"/>
</dbReference>
<dbReference type="EC" id="2.5.1.75" evidence="10"/>
<comment type="caution">
    <text evidence="14">The sequence shown here is derived from an EMBL/GenBank/DDBJ whole genome shotgun (WGS) entry which is preliminary data.</text>
</comment>
<comment type="catalytic activity">
    <reaction evidence="9 10 11">
        <text>adenosine(37) in tRNA + dimethylallyl diphosphate = N(6)-dimethylallyladenosine(37) in tRNA + diphosphate</text>
        <dbReference type="Rhea" id="RHEA:26482"/>
        <dbReference type="Rhea" id="RHEA-COMP:10162"/>
        <dbReference type="Rhea" id="RHEA-COMP:10375"/>
        <dbReference type="ChEBI" id="CHEBI:33019"/>
        <dbReference type="ChEBI" id="CHEBI:57623"/>
        <dbReference type="ChEBI" id="CHEBI:74411"/>
        <dbReference type="ChEBI" id="CHEBI:74415"/>
        <dbReference type="EC" id="2.5.1.75"/>
    </reaction>
</comment>
<accession>A0A849SI36</accession>
<dbReference type="InterPro" id="IPR039657">
    <property type="entry name" value="Dimethylallyltransferase"/>
</dbReference>
<feature type="binding site" evidence="10">
    <location>
        <begin position="16"/>
        <end position="21"/>
    </location>
    <ligand>
        <name>substrate</name>
    </ligand>
</feature>
<dbReference type="GO" id="GO:0006400">
    <property type="term" value="P:tRNA modification"/>
    <property type="evidence" value="ECO:0007669"/>
    <property type="project" value="TreeGrafter"/>
</dbReference>
<feature type="site" description="Interaction with substrate tRNA" evidence="10">
    <location>
        <position position="105"/>
    </location>
</feature>
<comment type="similarity">
    <text evidence="3 10 13">Belongs to the IPP transferase family.</text>
</comment>
<dbReference type="SUPFAM" id="SSF52540">
    <property type="entry name" value="P-loop containing nucleoside triphosphate hydrolases"/>
    <property type="match status" value="1"/>
</dbReference>
<dbReference type="GO" id="GO:0005524">
    <property type="term" value="F:ATP binding"/>
    <property type="evidence" value="ECO:0007669"/>
    <property type="project" value="UniProtKB-UniRule"/>
</dbReference>
<evidence type="ECO:0000256" key="6">
    <source>
        <dbReference type="ARBA" id="ARBA00022741"/>
    </source>
</evidence>
<feature type="binding site" evidence="10">
    <location>
        <begin position="14"/>
        <end position="21"/>
    </location>
    <ligand>
        <name>ATP</name>
        <dbReference type="ChEBI" id="CHEBI:30616"/>
    </ligand>
</feature>
<evidence type="ECO:0000256" key="3">
    <source>
        <dbReference type="ARBA" id="ARBA00005842"/>
    </source>
</evidence>
<comment type="function">
    <text evidence="2 10 12">Catalyzes the transfer of a dimethylallyl group onto the adenine at position 37 in tRNAs that read codons beginning with uridine, leading to the formation of N6-(dimethylallyl)adenosine (i(6)A).</text>
</comment>
<comment type="caution">
    <text evidence="10">Lacks conserved residue(s) required for the propagation of feature annotation.</text>
</comment>
<evidence type="ECO:0000256" key="9">
    <source>
        <dbReference type="ARBA" id="ARBA00049563"/>
    </source>
</evidence>
<dbReference type="FunFam" id="1.10.20.140:FF:000001">
    <property type="entry name" value="tRNA dimethylallyltransferase"/>
    <property type="match status" value="1"/>
</dbReference>
<evidence type="ECO:0000313" key="15">
    <source>
        <dbReference type="Proteomes" id="UP000580839"/>
    </source>
</evidence>
<dbReference type="Gene3D" id="3.40.50.300">
    <property type="entry name" value="P-loop containing nucleotide triphosphate hydrolases"/>
    <property type="match status" value="1"/>
</dbReference>
<dbReference type="InterPro" id="IPR018022">
    <property type="entry name" value="IPT"/>
</dbReference>
<evidence type="ECO:0000256" key="8">
    <source>
        <dbReference type="ARBA" id="ARBA00022842"/>
    </source>
</evidence>
<dbReference type="PANTHER" id="PTHR11088">
    <property type="entry name" value="TRNA DIMETHYLALLYLTRANSFERASE"/>
    <property type="match status" value="1"/>
</dbReference>
<evidence type="ECO:0000256" key="5">
    <source>
        <dbReference type="ARBA" id="ARBA00022694"/>
    </source>
</evidence>
<evidence type="ECO:0000256" key="1">
    <source>
        <dbReference type="ARBA" id="ARBA00001946"/>
    </source>
</evidence>
<dbReference type="NCBIfam" id="TIGR00174">
    <property type="entry name" value="miaA"/>
    <property type="match status" value="1"/>
</dbReference>
<gene>
    <name evidence="10 14" type="primary">miaA</name>
    <name evidence="14" type="ORF">HOP12_08070</name>
</gene>
<name>A0A849SI36_UNCEI</name>
<evidence type="ECO:0000256" key="4">
    <source>
        <dbReference type="ARBA" id="ARBA00022679"/>
    </source>
</evidence>
<keyword evidence="8 10" id="KW-0460">Magnesium</keyword>
<evidence type="ECO:0000256" key="2">
    <source>
        <dbReference type="ARBA" id="ARBA00003213"/>
    </source>
</evidence>
<proteinExistence type="inferred from homology"/>
<protein>
    <recommendedName>
        <fullName evidence="10">tRNA dimethylallyltransferase</fullName>
        <ecNumber evidence="10">2.5.1.75</ecNumber>
    </recommendedName>
    <alternativeName>
        <fullName evidence="10">Dimethylallyl diphosphate:tRNA dimethylallyltransferase</fullName>
        <shortName evidence="10">DMAPP:tRNA dimethylallyltransferase</shortName>
        <shortName evidence="10">DMATase</shortName>
    </alternativeName>
    <alternativeName>
        <fullName evidence="10">Isopentenyl-diphosphate:tRNA isopentenyltransferase</fullName>
        <shortName evidence="10">IPP transferase</shortName>
        <shortName evidence="10">IPPT</shortName>
        <shortName evidence="10">IPTase</shortName>
    </alternativeName>
</protein>
<feature type="site" description="Interaction with substrate tRNA" evidence="10">
    <location>
        <position position="127"/>
    </location>
</feature>
<sequence>MKPLATSLTIAIVGATATGKTAVAERVAELTGGEIVCADSRQVFAELDLGTGKPSIAERSARPHHLFDALTLDGRASAGWYAEASAKARNDVRSRGRVPILVGGSGFYLRAAQEGLADEPPQDAVIRARLRQELATDGAPALHARLAEVDPESAARIHPNDGQRVVRALEVFETSGQPLGWWHRRTAPTPLAERWRVFELVVPPSPLNRRIRLRTASMLEHGLIDEVRGLLGGPHGDALRALQAIGYDEAIDVIEDRISMTQARDRTNLRTRQLAKRQRTWFRHQATSVPLEALEVEADVLAETIVAMSAIDPPRSIDTPPGTA</sequence>
<evidence type="ECO:0000313" key="14">
    <source>
        <dbReference type="EMBL" id="NOT34111.1"/>
    </source>
</evidence>
<keyword evidence="4 10" id="KW-0808">Transferase</keyword>
<dbReference type="AlphaFoldDB" id="A0A849SI36"/>
<dbReference type="Pfam" id="PF01715">
    <property type="entry name" value="IPPT"/>
    <property type="match status" value="1"/>
</dbReference>
<keyword evidence="5 10" id="KW-0819">tRNA processing</keyword>
<evidence type="ECO:0000256" key="11">
    <source>
        <dbReference type="RuleBase" id="RU003783"/>
    </source>
</evidence>
<feature type="region of interest" description="Interaction with substrate tRNA" evidence="10">
    <location>
        <begin position="163"/>
        <end position="167"/>
    </location>
</feature>
<dbReference type="Gene3D" id="1.10.20.140">
    <property type="match status" value="1"/>
</dbReference>
<reference evidence="14 15" key="1">
    <citation type="submission" date="2020-04" db="EMBL/GenBank/DDBJ databases">
        <title>Metagenomic profiling of ammonia- and methane-oxidizing microorganisms in a Dutch drinking water treatment plant.</title>
        <authorList>
            <person name="Poghosyan L."/>
            <person name="Leucker S."/>
        </authorList>
    </citation>
    <scope>NUCLEOTIDE SEQUENCE [LARGE SCALE GENOMIC DNA]</scope>
    <source>
        <strain evidence="14">S-RSF-IL-03</strain>
    </source>
</reference>
<dbReference type="PANTHER" id="PTHR11088:SF60">
    <property type="entry name" value="TRNA DIMETHYLALLYLTRANSFERASE"/>
    <property type="match status" value="1"/>
</dbReference>
<keyword evidence="6 10" id="KW-0547">Nucleotide-binding</keyword>
<evidence type="ECO:0000256" key="12">
    <source>
        <dbReference type="RuleBase" id="RU003784"/>
    </source>
</evidence>
<organism evidence="14 15">
    <name type="scientific">Eiseniibacteriota bacterium</name>
    <dbReference type="NCBI Taxonomy" id="2212470"/>
    <lineage>
        <taxon>Bacteria</taxon>
        <taxon>Candidatus Eiseniibacteriota</taxon>
    </lineage>
</organism>
<comment type="cofactor">
    <cofactor evidence="1 10">
        <name>Mg(2+)</name>
        <dbReference type="ChEBI" id="CHEBI:18420"/>
    </cofactor>
</comment>